<evidence type="ECO:0000313" key="1">
    <source>
        <dbReference type="EMBL" id="UOK69824.1"/>
    </source>
</evidence>
<protein>
    <submittedName>
        <fullName evidence="1">SapC family protein</fullName>
    </submittedName>
</protein>
<dbReference type="Proteomes" id="UP000831684">
    <property type="component" value="Chromosome"/>
</dbReference>
<sequence length="252" mass="26847">MSAGTPIPAPGLPPFYGSPALLRFPDHRLIGLREGVDCGFARSATAIPLVASEFVHVQRSYPIVFATDEGAAPLAVTGLTAGQNLFVRAEGGWTEGDYVPSYVRRYPFIGMTPGEGEAILLGVDLSAPHVTNDAVRDGARPLFAEDGTATEVATAAIAFCEAYAVEHERTRAFAAALESENLLTGREARVTLPDGTEKLIQGFRLVDEAAFRALSGPTLETFHTNGWTDLIVLHLASQQAWRGLVARAFPAA</sequence>
<dbReference type="EMBL" id="CP083239">
    <property type="protein sequence ID" value="UOK69824.1"/>
    <property type="molecule type" value="Genomic_DNA"/>
</dbReference>
<accession>A0A9E6ZQF0</accession>
<evidence type="ECO:0000313" key="2">
    <source>
        <dbReference type="Proteomes" id="UP000831684"/>
    </source>
</evidence>
<dbReference type="AlphaFoldDB" id="A0A9E6ZQF0"/>
<dbReference type="Pfam" id="PF07277">
    <property type="entry name" value="SapC"/>
    <property type="match status" value="1"/>
</dbReference>
<proteinExistence type="predicted"/>
<gene>
    <name evidence="1" type="ORF">K9D25_13860</name>
</gene>
<reference evidence="1" key="1">
    <citation type="submission" date="2021-09" db="EMBL/GenBank/DDBJ databases">
        <title>Network and meta-omics reveal the key degrader and cooperation patterns in an efficient 1,4-dioxane-degrading microbial community.</title>
        <authorList>
            <person name="Dai C."/>
        </authorList>
    </citation>
    <scope>NUCLEOTIDE SEQUENCE</scope>
    <source>
        <strain evidence="1">ZM13</strain>
    </source>
</reference>
<organism evidence="1 2">
    <name type="scientific">Ancylobacter polymorphus</name>
    <dbReference type="NCBI Taxonomy" id="223390"/>
    <lineage>
        <taxon>Bacteria</taxon>
        <taxon>Pseudomonadati</taxon>
        <taxon>Pseudomonadota</taxon>
        <taxon>Alphaproteobacteria</taxon>
        <taxon>Hyphomicrobiales</taxon>
        <taxon>Xanthobacteraceae</taxon>
        <taxon>Ancylobacter</taxon>
    </lineage>
</organism>
<name>A0A9E6ZQF0_9HYPH</name>
<dbReference type="KEGG" id="apol:K9D25_13860"/>
<dbReference type="InterPro" id="IPR010836">
    <property type="entry name" value="SapC"/>
</dbReference>
<dbReference type="RefSeq" id="WP_244376069.1">
    <property type="nucleotide sequence ID" value="NZ_CP083239.1"/>
</dbReference>